<reference evidence="2" key="1">
    <citation type="submission" date="2018-08" db="EMBL/GenBank/DDBJ databases">
        <authorList>
            <person name="Kim S.-J."/>
            <person name="Jung G.-Y."/>
        </authorList>
    </citation>
    <scope>NUCLEOTIDE SEQUENCE [LARGE SCALE GENOMIC DNA]</scope>
    <source>
        <strain evidence="2">GY_G</strain>
    </source>
</reference>
<protein>
    <submittedName>
        <fullName evidence="1">Uncharacterized protein</fullName>
    </submittedName>
</protein>
<proteinExistence type="predicted"/>
<evidence type="ECO:0000313" key="1">
    <source>
        <dbReference type="EMBL" id="RDV05953.1"/>
    </source>
</evidence>
<comment type="caution">
    <text evidence="1">The sequence shown here is derived from an EMBL/GenBank/DDBJ whole genome shotgun (WGS) entry which is preliminary data.</text>
</comment>
<dbReference type="AlphaFoldDB" id="A0A371BEX0"/>
<name>A0A371BEX0_9SPHN</name>
<keyword evidence="2" id="KW-1185">Reference proteome</keyword>
<dbReference type="Proteomes" id="UP000263833">
    <property type="component" value="Unassembled WGS sequence"/>
</dbReference>
<sequence length="62" mass="6800">MASEIQSSNPDGGKLLVKVALIGLERVSVISFELAEPEVKINPKLNANLYMLFPADNFKILI</sequence>
<organism evidence="1 2">
    <name type="scientific">Sphingorhabdus pulchriflava</name>
    <dbReference type="NCBI Taxonomy" id="2292257"/>
    <lineage>
        <taxon>Bacteria</taxon>
        <taxon>Pseudomonadati</taxon>
        <taxon>Pseudomonadota</taxon>
        <taxon>Alphaproteobacteria</taxon>
        <taxon>Sphingomonadales</taxon>
        <taxon>Sphingomonadaceae</taxon>
        <taxon>Sphingorhabdus</taxon>
    </lineage>
</organism>
<accession>A0A371BEX0</accession>
<gene>
    <name evidence="1" type="ORF">DXH95_00395</name>
</gene>
<evidence type="ECO:0000313" key="2">
    <source>
        <dbReference type="Proteomes" id="UP000263833"/>
    </source>
</evidence>
<dbReference type="EMBL" id="QRGP01000001">
    <property type="protein sequence ID" value="RDV05953.1"/>
    <property type="molecule type" value="Genomic_DNA"/>
</dbReference>